<keyword evidence="8" id="KW-0067">ATP-binding</keyword>
<evidence type="ECO:0000313" key="12">
    <source>
        <dbReference type="Proteomes" id="UP000824109"/>
    </source>
</evidence>
<dbReference type="SUPFAM" id="SSF52540">
    <property type="entry name" value="P-loop containing nucleoside triphosphate hydrolases"/>
    <property type="match status" value="1"/>
</dbReference>
<dbReference type="PANTHER" id="PTHR33540">
    <property type="entry name" value="TRNA THREONYLCARBAMOYLADENOSINE BIOSYNTHESIS PROTEIN TSAE"/>
    <property type="match status" value="1"/>
</dbReference>
<sequence length="145" mass="16198">MKYITNSYEETERVAAELAKSLKGGEVIAMYGDLGAGKTAFVRGLARALGIEGHITSPTFTIMNAYNGRLPLYHFDVYRIADPDEMYEIGCDEYIGSDGVCVIEWAELIEDILPDEYIKVNIKKDSEKGDDYREITIENAGLSKE</sequence>
<dbReference type="GO" id="GO:0005737">
    <property type="term" value="C:cytoplasm"/>
    <property type="evidence" value="ECO:0007669"/>
    <property type="project" value="UniProtKB-SubCell"/>
</dbReference>
<dbReference type="GO" id="GO:0002949">
    <property type="term" value="P:tRNA threonylcarbamoyladenosine modification"/>
    <property type="evidence" value="ECO:0007669"/>
    <property type="project" value="InterPro"/>
</dbReference>
<dbReference type="Gene3D" id="3.40.50.300">
    <property type="entry name" value="P-loop containing nucleotide triphosphate hydrolases"/>
    <property type="match status" value="1"/>
</dbReference>
<keyword evidence="4" id="KW-0963">Cytoplasm</keyword>
<evidence type="ECO:0000256" key="6">
    <source>
        <dbReference type="ARBA" id="ARBA00022723"/>
    </source>
</evidence>
<dbReference type="NCBIfam" id="TIGR00150">
    <property type="entry name" value="T6A_YjeE"/>
    <property type="match status" value="1"/>
</dbReference>
<reference evidence="11" key="2">
    <citation type="journal article" date="2021" name="PeerJ">
        <title>Extensive microbial diversity within the chicken gut microbiome revealed by metagenomics and culture.</title>
        <authorList>
            <person name="Gilroy R."/>
            <person name="Ravi A."/>
            <person name="Getino M."/>
            <person name="Pursley I."/>
            <person name="Horton D.L."/>
            <person name="Alikhan N.F."/>
            <person name="Baker D."/>
            <person name="Gharbi K."/>
            <person name="Hall N."/>
            <person name="Watson M."/>
            <person name="Adriaenssens E.M."/>
            <person name="Foster-Nyarko E."/>
            <person name="Jarju S."/>
            <person name="Secka A."/>
            <person name="Antonio M."/>
            <person name="Oren A."/>
            <person name="Chaudhuri R.R."/>
            <person name="La Ragione R."/>
            <person name="Hildebrand F."/>
            <person name="Pallen M.J."/>
        </authorList>
    </citation>
    <scope>NUCLEOTIDE SEQUENCE</scope>
    <source>
        <strain evidence="11">USAMLcec3-3695</strain>
    </source>
</reference>
<dbReference type="Pfam" id="PF02367">
    <property type="entry name" value="TsaE"/>
    <property type="match status" value="1"/>
</dbReference>
<dbReference type="InterPro" id="IPR027417">
    <property type="entry name" value="P-loop_NTPase"/>
</dbReference>
<evidence type="ECO:0000256" key="10">
    <source>
        <dbReference type="ARBA" id="ARBA00032441"/>
    </source>
</evidence>
<dbReference type="PANTHER" id="PTHR33540:SF2">
    <property type="entry name" value="TRNA THREONYLCARBAMOYLADENOSINE BIOSYNTHESIS PROTEIN TSAE"/>
    <property type="match status" value="1"/>
</dbReference>
<evidence type="ECO:0000256" key="7">
    <source>
        <dbReference type="ARBA" id="ARBA00022741"/>
    </source>
</evidence>
<evidence type="ECO:0000256" key="8">
    <source>
        <dbReference type="ARBA" id="ARBA00022840"/>
    </source>
</evidence>
<organism evidence="11 12">
    <name type="scientific">Candidatus Ornithomonoglobus merdipullorum</name>
    <dbReference type="NCBI Taxonomy" id="2840895"/>
    <lineage>
        <taxon>Bacteria</taxon>
        <taxon>Bacillati</taxon>
        <taxon>Bacillota</taxon>
        <taxon>Clostridia</taxon>
        <taxon>Candidatus Ornithomonoglobus</taxon>
    </lineage>
</organism>
<comment type="subcellular location">
    <subcellularLocation>
        <location evidence="1">Cytoplasm</location>
    </subcellularLocation>
</comment>
<comment type="caution">
    <text evidence="11">The sequence shown here is derived from an EMBL/GenBank/DDBJ whole genome shotgun (WGS) entry which is preliminary data.</text>
</comment>
<evidence type="ECO:0000256" key="1">
    <source>
        <dbReference type="ARBA" id="ARBA00004496"/>
    </source>
</evidence>
<evidence type="ECO:0000256" key="9">
    <source>
        <dbReference type="ARBA" id="ARBA00022842"/>
    </source>
</evidence>
<dbReference type="GO" id="GO:0046872">
    <property type="term" value="F:metal ion binding"/>
    <property type="evidence" value="ECO:0007669"/>
    <property type="project" value="UniProtKB-KW"/>
</dbReference>
<keyword evidence="6" id="KW-0479">Metal-binding</keyword>
<protein>
    <recommendedName>
        <fullName evidence="3">tRNA threonylcarbamoyladenosine biosynthesis protein TsaE</fullName>
    </recommendedName>
    <alternativeName>
        <fullName evidence="10">t(6)A37 threonylcarbamoyladenosine biosynthesis protein TsaE</fullName>
    </alternativeName>
</protein>
<comment type="similarity">
    <text evidence="2">Belongs to the TsaE family.</text>
</comment>
<dbReference type="GO" id="GO:0005524">
    <property type="term" value="F:ATP binding"/>
    <property type="evidence" value="ECO:0007669"/>
    <property type="project" value="UniProtKB-KW"/>
</dbReference>
<accession>A0A9D1MCD5</accession>
<evidence type="ECO:0000256" key="5">
    <source>
        <dbReference type="ARBA" id="ARBA00022694"/>
    </source>
</evidence>
<name>A0A9D1MCD5_9FIRM</name>
<reference evidence="11" key="1">
    <citation type="submission" date="2020-10" db="EMBL/GenBank/DDBJ databases">
        <authorList>
            <person name="Gilroy R."/>
        </authorList>
    </citation>
    <scope>NUCLEOTIDE SEQUENCE</scope>
    <source>
        <strain evidence="11">USAMLcec3-3695</strain>
    </source>
</reference>
<evidence type="ECO:0000256" key="2">
    <source>
        <dbReference type="ARBA" id="ARBA00007599"/>
    </source>
</evidence>
<proteinExistence type="inferred from homology"/>
<dbReference type="AlphaFoldDB" id="A0A9D1MCD5"/>
<evidence type="ECO:0000256" key="4">
    <source>
        <dbReference type="ARBA" id="ARBA00022490"/>
    </source>
</evidence>
<keyword evidence="5" id="KW-0819">tRNA processing</keyword>
<dbReference type="InterPro" id="IPR003442">
    <property type="entry name" value="T6A_TsaE"/>
</dbReference>
<dbReference type="Proteomes" id="UP000824109">
    <property type="component" value="Unassembled WGS sequence"/>
</dbReference>
<keyword evidence="9" id="KW-0460">Magnesium</keyword>
<gene>
    <name evidence="11" type="primary">tsaE</name>
    <name evidence="11" type="ORF">IAA61_07415</name>
</gene>
<dbReference type="EMBL" id="DVNB01000078">
    <property type="protein sequence ID" value="HIU57624.1"/>
    <property type="molecule type" value="Genomic_DNA"/>
</dbReference>
<evidence type="ECO:0000313" key="11">
    <source>
        <dbReference type="EMBL" id="HIU57624.1"/>
    </source>
</evidence>
<evidence type="ECO:0000256" key="3">
    <source>
        <dbReference type="ARBA" id="ARBA00019010"/>
    </source>
</evidence>
<keyword evidence="7" id="KW-0547">Nucleotide-binding</keyword>